<dbReference type="PANTHER" id="PTHR43352:SF1">
    <property type="entry name" value="ANTHRANILATE--COA LIGASE"/>
    <property type="match status" value="1"/>
</dbReference>
<dbReference type="InterPro" id="IPR042099">
    <property type="entry name" value="ANL_N_sf"/>
</dbReference>
<dbReference type="EMBL" id="JABBPG010000004">
    <property type="protein sequence ID" value="NOU51270.1"/>
    <property type="molecule type" value="Genomic_DNA"/>
</dbReference>
<evidence type="ECO:0000259" key="3">
    <source>
        <dbReference type="Pfam" id="PF13193"/>
    </source>
</evidence>
<dbReference type="Gene3D" id="3.30.300.30">
    <property type="match status" value="1"/>
</dbReference>
<dbReference type="RefSeq" id="WP_171626331.1">
    <property type="nucleotide sequence ID" value="NZ_JABBPG010000004.1"/>
</dbReference>
<dbReference type="AlphaFoldDB" id="A0A849VEP5"/>
<sequence>MNNNKASYHDDFIRKNSPTEDLPTLINLDKFALSEYINCATDILDNAIAEGFADKTAVITANRSYTYQQLLDKANQIANYLVHDLGVLPGNRVLLCSPNNFMMAACWLGIVKAGAVAVAVLPTLEPQGIVKVVQKAQVKFALCDDRFEERFASVKQATSILSHVTTFDANLSTHTKLNNQSTQFNNVNTAASDCCLIGFTSGTTTGNPKAVIHLHRDMLIACQAAGQRTFKITEKDTLIGSPSMAFGFGLGSLLLSTLYCRATTVLLESPTPDALLQGIDRYQPTVLFTSPNAYKAMAEHCDNYDISSLRLCVSGGEHIMPSIWQSWKNKTNISIYEGIGCTEMLFLFLGPDIDDIQPGRIGKPIFGYEAKVVDAQGNDLPVNTIGLLAVRGPLGCHYLSGEQQKKYVVNGWNITDDCVLMDEEGHFWCHGRAENEFNSDSGRLNLLEVEYALFNHEAVAECAVVKSKQTSSILAYVILKKHVTSDKAELEASLKARIKMTLGDINCPESILFVDVFPRTASGKIQRHKLQD</sequence>
<protein>
    <submittedName>
        <fullName evidence="4">AMP-binding protein</fullName>
    </submittedName>
</protein>
<comment type="caution">
    <text evidence="4">The sequence shown here is derived from an EMBL/GenBank/DDBJ whole genome shotgun (WGS) entry which is preliminary data.</text>
</comment>
<dbReference type="InterPro" id="IPR000873">
    <property type="entry name" value="AMP-dep_synth/lig_dom"/>
</dbReference>
<evidence type="ECO:0000256" key="1">
    <source>
        <dbReference type="ARBA" id="ARBA00022598"/>
    </source>
</evidence>
<dbReference type="GO" id="GO:0044550">
    <property type="term" value="P:secondary metabolite biosynthetic process"/>
    <property type="evidence" value="ECO:0007669"/>
    <property type="project" value="TreeGrafter"/>
</dbReference>
<keyword evidence="1" id="KW-0436">Ligase</keyword>
<accession>A0A849VEP5</accession>
<proteinExistence type="predicted"/>
<name>A0A849VEP5_9GAMM</name>
<dbReference type="Pfam" id="PF00501">
    <property type="entry name" value="AMP-binding"/>
    <property type="match status" value="1"/>
</dbReference>
<dbReference type="Gene3D" id="3.40.50.12780">
    <property type="entry name" value="N-terminal domain of ligase-like"/>
    <property type="match status" value="1"/>
</dbReference>
<dbReference type="Pfam" id="PF13193">
    <property type="entry name" value="AMP-binding_C"/>
    <property type="match status" value="1"/>
</dbReference>
<feature type="domain" description="AMP-dependent synthetase/ligase" evidence="2">
    <location>
        <begin position="49"/>
        <end position="393"/>
    </location>
</feature>
<dbReference type="GO" id="GO:0016878">
    <property type="term" value="F:acid-thiol ligase activity"/>
    <property type="evidence" value="ECO:0007669"/>
    <property type="project" value="TreeGrafter"/>
</dbReference>
<organism evidence="4 5">
    <name type="scientific">Pseudoalteromonas caenipelagi</name>
    <dbReference type="NCBI Taxonomy" id="2726988"/>
    <lineage>
        <taxon>Bacteria</taxon>
        <taxon>Pseudomonadati</taxon>
        <taxon>Pseudomonadota</taxon>
        <taxon>Gammaproteobacteria</taxon>
        <taxon>Alteromonadales</taxon>
        <taxon>Pseudoalteromonadaceae</taxon>
        <taxon>Pseudoalteromonas</taxon>
    </lineage>
</organism>
<evidence type="ECO:0000259" key="2">
    <source>
        <dbReference type="Pfam" id="PF00501"/>
    </source>
</evidence>
<keyword evidence="5" id="KW-1185">Reference proteome</keyword>
<dbReference type="InterPro" id="IPR025110">
    <property type="entry name" value="AMP-bd_C"/>
</dbReference>
<dbReference type="PANTHER" id="PTHR43352">
    <property type="entry name" value="ACETYL-COA SYNTHETASE"/>
    <property type="match status" value="1"/>
</dbReference>
<evidence type="ECO:0000313" key="5">
    <source>
        <dbReference type="Proteomes" id="UP000586305"/>
    </source>
</evidence>
<reference evidence="4 5" key="1">
    <citation type="submission" date="2020-04" db="EMBL/GenBank/DDBJ databases">
        <title>Pseudoalteromonas caenipelagi sp. nov., isolated from a tidal flat.</title>
        <authorList>
            <person name="Park S."/>
            <person name="Yoon J.-H."/>
        </authorList>
    </citation>
    <scope>NUCLEOTIDE SEQUENCE [LARGE SCALE GENOMIC DNA]</scope>
    <source>
        <strain evidence="4 5">JBTF-M23</strain>
    </source>
</reference>
<dbReference type="SUPFAM" id="SSF56801">
    <property type="entry name" value="Acetyl-CoA synthetase-like"/>
    <property type="match status" value="1"/>
</dbReference>
<evidence type="ECO:0000313" key="4">
    <source>
        <dbReference type="EMBL" id="NOU51270.1"/>
    </source>
</evidence>
<dbReference type="InterPro" id="IPR045851">
    <property type="entry name" value="AMP-bd_C_sf"/>
</dbReference>
<feature type="domain" description="AMP-binding enzyme C-terminal" evidence="3">
    <location>
        <begin position="448"/>
        <end position="524"/>
    </location>
</feature>
<gene>
    <name evidence="4" type="ORF">HG263_12100</name>
</gene>
<dbReference type="Proteomes" id="UP000586305">
    <property type="component" value="Unassembled WGS sequence"/>
</dbReference>